<keyword evidence="4" id="KW-1185">Reference proteome</keyword>
<dbReference type="InterPro" id="IPR024344">
    <property type="entry name" value="MDMPI_metal-binding"/>
</dbReference>
<dbReference type="GO" id="GO:0016853">
    <property type="term" value="F:isomerase activity"/>
    <property type="evidence" value="ECO:0007669"/>
    <property type="project" value="UniProtKB-KW"/>
</dbReference>
<dbReference type="Pfam" id="PF07398">
    <property type="entry name" value="MDMPI_C"/>
    <property type="match status" value="1"/>
</dbReference>
<organism evidence="3 4">
    <name type="scientific">Kribbella hippodromi</name>
    <dbReference type="NCBI Taxonomy" id="434347"/>
    <lineage>
        <taxon>Bacteria</taxon>
        <taxon>Bacillati</taxon>
        <taxon>Actinomycetota</taxon>
        <taxon>Actinomycetes</taxon>
        <taxon>Propionibacteriales</taxon>
        <taxon>Kribbellaceae</taxon>
        <taxon>Kribbella</taxon>
    </lineage>
</organism>
<feature type="domain" description="Mycothiol-dependent maleylpyruvate isomerase metal-binding" evidence="2">
    <location>
        <begin position="7"/>
        <end position="123"/>
    </location>
</feature>
<feature type="domain" description="MDMPI C-terminal" evidence="1">
    <location>
        <begin position="135"/>
        <end position="244"/>
    </location>
</feature>
<dbReference type="Proteomes" id="UP001501705">
    <property type="component" value="Unassembled WGS sequence"/>
</dbReference>
<evidence type="ECO:0000259" key="1">
    <source>
        <dbReference type="Pfam" id="PF07398"/>
    </source>
</evidence>
<protein>
    <submittedName>
        <fullName evidence="3">Maleylpyruvate isomerase family mycothiol-dependent enzyme</fullName>
    </submittedName>
</protein>
<sequence>MDYLEHLRADGARLGAVARRGPEAAVPSCPGWTVDDAVRHVAQVYVHKVEVLKHGALPDPWPLEFSGLETFEWYDEMRAAIVAALEEAGTERITWTFSPRDSTSGFWYRRMAHETVIHRVDVEQAFDAVTPIDLELALDGIDEVLYPTVGGPWWEEGDTKFPVDATVRIAAGSRSWTIQANATAVDVHQDAAGLHAPADAGTPASSGEQAPAVEVSGDPMQVYLWLWGRAGDDAVQVTGDLDVLRAFRGRVSEATQ</sequence>
<gene>
    <name evidence="3" type="ORF">GCM10009804_31510</name>
</gene>
<reference evidence="3 4" key="1">
    <citation type="journal article" date="2019" name="Int. J. Syst. Evol. Microbiol.">
        <title>The Global Catalogue of Microorganisms (GCM) 10K type strain sequencing project: providing services to taxonomists for standard genome sequencing and annotation.</title>
        <authorList>
            <consortium name="The Broad Institute Genomics Platform"/>
            <consortium name="The Broad Institute Genome Sequencing Center for Infectious Disease"/>
            <person name="Wu L."/>
            <person name="Ma J."/>
        </authorList>
    </citation>
    <scope>NUCLEOTIDE SEQUENCE [LARGE SCALE GENOMIC DNA]</scope>
    <source>
        <strain evidence="3 4">JCM 15572</strain>
    </source>
</reference>
<dbReference type="InterPro" id="IPR034660">
    <property type="entry name" value="DinB/YfiT-like"/>
</dbReference>
<keyword evidence="3" id="KW-0413">Isomerase</keyword>
<dbReference type="PANTHER" id="PTHR40758">
    <property type="entry name" value="CONSERVED PROTEIN"/>
    <property type="match status" value="1"/>
</dbReference>
<dbReference type="NCBIfam" id="TIGR03083">
    <property type="entry name" value="maleylpyruvate isomerase family mycothiol-dependent enzyme"/>
    <property type="match status" value="1"/>
</dbReference>
<dbReference type="RefSeq" id="WP_344234257.1">
    <property type="nucleotide sequence ID" value="NZ_BAAAPH010000009.1"/>
</dbReference>
<dbReference type="PANTHER" id="PTHR40758:SF1">
    <property type="entry name" value="CONSERVED PROTEIN"/>
    <property type="match status" value="1"/>
</dbReference>
<dbReference type="InterPro" id="IPR010872">
    <property type="entry name" value="MDMPI_C-term_domain"/>
</dbReference>
<evidence type="ECO:0000259" key="2">
    <source>
        <dbReference type="Pfam" id="PF11716"/>
    </source>
</evidence>
<name>A0ABN2D8N3_9ACTN</name>
<comment type="caution">
    <text evidence="3">The sequence shown here is derived from an EMBL/GenBank/DDBJ whole genome shotgun (WGS) entry which is preliminary data.</text>
</comment>
<proteinExistence type="predicted"/>
<evidence type="ECO:0000313" key="3">
    <source>
        <dbReference type="EMBL" id="GAA1572653.1"/>
    </source>
</evidence>
<evidence type="ECO:0000313" key="4">
    <source>
        <dbReference type="Proteomes" id="UP001501705"/>
    </source>
</evidence>
<dbReference type="InterPro" id="IPR017517">
    <property type="entry name" value="Maleyloyr_isom"/>
</dbReference>
<dbReference type="SUPFAM" id="SSF109854">
    <property type="entry name" value="DinB/YfiT-like putative metalloenzymes"/>
    <property type="match status" value="1"/>
</dbReference>
<dbReference type="Pfam" id="PF11716">
    <property type="entry name" value="MDMPI_N"/>
    <property type="match status" value="1"/>
</dbReference>
<dbReference type="EMBL" id="BAAAPH010000009">
    <property type="protein sequence ID" value="GAA1572653.1"/>
    <property type="molecule type" value="Genomic_DNA"/>
</dbReference>
<accession>A0ABN2D8N3</accession>